<dbReference type="InterPro" id="IPR040153">
    <property type="entry name" value="Rcf2"/>
</dbReference>
<keyword evidence="9" id="KW-1185">Reference proteome</keyword>
<feature type="transmembrane region" description="Helical" evidence="6">
    <location>
        <begin position="150"/>
        <end position="168"/>
    </location>
</feature>
<dbReference type="OrthoDB" id="1915122at2759"/>
<feature type="transmembrane region" description="Helical" evidence="6">
    <location>
        <begin position="20"/>
        <end position="44"/>
    </location>
</feature>
<organism evidence="8 9">
    <name type="scientific">Gomphillus americanus</name>
    <dbReference type="NCBI Taxonomy" id="1940652"/>
    <lineage>
        <taxon>Eukaryota</taxon>
        <taxon>Fungi</taxon>
        <taxon>Dikarya</taxon>
        <taxon>Ascomycota</taxon>
        <taxon>Pezizomycotina</taxon>
        <taxon>Lecanoromycetes</taxon>
        <taxon>OSLEUM clade</taxon>
        <taxon>Ostropomycetidae</taxon>
        <taxon>Ostropales</taxon>
        <taxon>Graphidaceae</taxon>
        <taxon>Gomphilloideae</taxon>
        <taxon>Gomphillus</taxon>
    </lineage>
</organism>
<evidence type="ECO:0000313" key="8">
    <source>
        <dbReference type="EMBL" id="CAF9928219.1"/>
    </source>
</evidence>
<comment type="caution">
    <text evidence="8">The sequence shown here is derived from an EMBL/GenBank/DDBJ whole genome shotgun (WGS) entry which is preliminary data.</text>
</comment>
<protein>
    <recommendedName>
        <fullName evidence="7">HIG1 domain-containing protein</fullName>
    </recommendedName>
</protein>
<evidence type="ECO:0000256" key="1">
    <source>
        <dbReference type="ARBA" id="ARBA00004173"/>
    </source>
</evidence>
<dbReference type="GO" id="GO:0005739">
    <property type="term" value="C:mitochondrion"/>
    <property type="evidence" value="ECO:0007669"/>
    <property type="project" value="UniProtKB-SubCell"/>
</dbReference>
<dbReference type="EMBL" id="CAJPDQ010000029">
    <property type="protein sequence ID" value="CAF9928219.1"/>
    <property type="molecule type" value="Genomic_DNA"/>
</dbReference>
<feature type="compositionally biased region" description="Basic and acidic residues" evidence="5">
    <location>
        <begin position="245"/>
        <end position="300"/>
    </location>
</feature>
<keyword evidence="2 6" id="KW-0812">Transmembrane</keyword>
<feature type="region of interest" description="Disordered" evidence="5">
    <location>
        <begin position="224"/>
        <end position="300"/>
    </location>
</feature>
<gene>
    <name evidence="8" type="ORF">GOMPHAMPRED_004625</name>
</gene>
<evidence type="ECO:0000313" key="9">
    <source>
        <dbReference type="Proteomes" id="UP000664169"/>
    </source>
</evidence>
<dbReference type="PROSITE" id="PS51503">
    <property type="entry name" value="HIG1"/>
    <property type="match status" value="1"/>
</dbReference>
<evidence type="ECO:0000259" key="7">
    <source>
        <dbReference type="PROSITE" id="PS51503"/>
    </source>
</evidence>
<dbReference type="InterPro" id="IPR007667">
    <property type="entry name" value="Hypoxia_induced_domain"/>
</dbReference>
<feature type="transmembrane region" description="Helical" evidence="6">
    <location>
        <begin position="116"/>
        <end position="135"/>
    </location>
</feature>
<dbReference type="GO" id="GO:0033617">
    <property type="term" value="P:mitochondrial respiratory chain complex IV assembly"/>
    <property type="evidence" value="ECO:0007669"/>
    <property type="project" value="TreeGrafter"/>
</dbReference>
<sequence>MKILTKEEEEAHYNATVKGGLIGGSIGVAAGLAGVTLGSLRFPIIRHLTLPMKAFLVTSTGTFAAITTADSTSRKFEQSRHPEEQYKDDSAKLLASRRETQSSSERLTTWAREHRYHIVGGSWVASMGIALGLVSRSPLSAAQKLVQARVYAQGLTIAVLIATAAFEISDQRSDKGRYETIQTYDPNDPTHKKTIEKRVHKEEYEGEDQWKDMIASEEQRLKQRNQEIKEYEAQHHKDSHKKTKKDAQHDKQNDHKEDKKADSKGGQKGGQKEDKQDDEQDDKKDDKKGDKKEDKKAKNS</sequence>
<evidence type="ECO:0000256" key="6">
    <source>
        <dbReference type="SAM" id="Phobius"/>
    </source>
</evidence>
<comment type="subcellular location">
    <subcellularLocation>
        <location evidence="1">Mitochondrion</location>
    </subcellularLocation>
</comment>
<evidence type="ECO:0000256" key="2">
    <source>
        <dbReference type="ARBA" id="ARBA00022692"/>
    </source>
</evidence>
<accession>A0A8H3FPE0</accession>
<evidence type="ECO:0000256" key="4">
    <source>
        <dbReference type="ARBA" id="ARBA00023136"/>
    </source>
</evidence>
<feature type="domain" description="HIG1" evidence="7">
    <location>
        <begin position="86"/>
        <end position="178"/>
    </location>
</feature>
<keyword evidence="4 6" id="KW-0472">Membrane</keyword>
<dbReference type="PANTHER" id="PTHR28018:SF3">
    <property type="entry name" value="RESPIRATORY SUPERCOMPLEX FACTOR 2, MITOCHONDRIAL"/>
    <property type="match status" value="1"/>
</dbReference>
<feature type="compositionally biased region" description="Basic and acidic residues" evidence="5">
    <location>
        <begin position="224"/>
        <end position="236"/>
    </location>
</feature>
<evidence type="ECO:0000256" key="5">
    <source>
        <dbReference type="SAM" id="MobiDB-lite"/>
    </source>
</evidence>
<name>A0A8H3FPE0_9LECA</name>
<feature type="region of interest" description="Disordered" evidence="5">
    <location>
        <begin position="73"/>
        <end position="100"/>
    </location>
</feature>
<dbReference type="PANTHER" id="PTHR28018">
    <property type="entry name" value="RESPIRATORY SUPERCOMPLEX FACTOR 2, MITOCHONDRIAL"/>
    <property type="match status" value="1"/>
</dbReference>
<evidence type="ECO:0000256" key="3">
    <source>
        <dbReference type="ARBA" id="ARBA00022989"/>
    </source>
</evidence>
<reference evidence="8" key="1">
    <citation type="submission" date="2021-03" db="EMBL/GenBank/DDBJ databases">
        <authorList>
            <person name="Tagirdzhanova G."/>
        </authorList>
    </citation>
    <scope>NUCLEOTIDE SEQUENCE</scope>
</reference>
<dbReference type="AlphaFoldDB" id="A0A8H3FPE0"/>
<proteinExistence type="predicted"/>
<dbReference type="Proteomes" id="UP000664169">
    <property type="component" value="Unassembled WGS sequence"/>
</dbReference>
<keyword evidence="3 6" id="KW-1133">Transmembrane helix</keyword>
<dbReference type="Pfam" id="PF04588">
    <property type="entry name" value="HIG_1_N"/>
    <property type="match status" value="1"/>
</dbReference>